<dbReference type="PANTHER" id="PTHR30055">
    <property type="entry name" value="HTH-TYPE TRANSCRIPTIONAL REGULATOR RUTR"/>
    <property type="match status" value="1"/>
</dbReference>
<evidence type="ECO:0000256" key="1">
    <source>
        <dbReference type="ARBA" id="ARBA00023015"/>
    </source>
</evidence>
<gene>
    <name evidence="6" type="ORF">MTO99_13350</name>
</gene>
<feature type="DNA-binding region" description="H-T-H motif" evidence="4">
    <location>
        <begin position="41"/>
        <end position="60"/>
    </location>
</feature>
<evidence type="ECO:0000256" key="4">
    <source>
        <dbReference type="PROSITE-ProRule" id="PRU00335"/>
    </source>
</evidence>
<dbReference type="InterPro" id="IPR036271">
    <property type="entry name" value="Tet_transcr_reg_TetR-rel_C_sf"/>
</dbReference>
<evidence type="ECO:0000259" key="5">
    <source>
        <dbReference type="PROSITE" id="PS50977"/>
    </source>
</evidence>
<feature type="domain" description="HTH tetR-type" evidence="5">
    <location>
        <begin position="18"/>
        <end position="78"/>
    </location>
</feature>
<dbReference type="PROSITE" id="PS50977">
    <property type="entry name" value="HTH_TETR_2"/>
    <property type="match status" value="1"/>
</dbReference>
<proteinExistence type="predicted"/>
<evidence type="ECO:0000313" key="6">
    <source>
        <dbReference type="EMBL" id="UOE43168.1"/>
    </source>
</evidence>
<dbReference type="PANTHER" id="PTHR30055:SF234">
    <property type="entry name" value="HTH-TYPE TRANSCRIPTIONAL REGULATOR BETI"/>
    <property type="match status" value="1"/>
</dbReference>
<dbReference type="InterPro" id="IPR050109">
    <property type="entry name" value="HTH-type_TetR-like_transc_reg"/>
</dbReference>
<keyword evidence="1" id="KW-0805">Transcription regulation</keyword>
<dbReference type="EMBL" id="CP094528">
    <property type="protein sequence ID" value="UOE43168.1"/>
    <property type="molecule type" value="Genomic_DNA"/>
</dbReference>
<reference evidence="6 7" key="1">
    <citation type="submission" date="2022-03" db="EMBL/GenBank/DDBJ databases">
        <title>Mucilaginibacter sp. isolated from the gut of Protaetia brevitarsis seulensis larvae.</title>
        <authorList>
            <person name="Won M."/>
            <person name="Kim S.-J."/>
            <person name="Kwon S.-W."/>
        </authorList>
    </citation>
    <scope>NUCLEOTIDE SEQUENCE [LARGE SCALE GENOMIC DNA]</scope>
    <source>
        <strain evidence="6 7">CFWR-12</strain>
    </source>
</reference>
<keyword evidence="2 4" id="KW-0238">DNA-binding</keyword>
<evidence type="ECO:0000256" key="2">
    <source>
        <dbReference type="ARBA" id="ARBA00023125"/>
    </source>
</evidence>
<dbReference type="InterPro" id="IPR009057">
    <property type="entry name" value="Homeodomain-like_sf"/>
</dbReference>
<keyword evidence="7" id="KW-1185">Reference proteome</keyword>
<evidence type="ECO:0000313" key="7">
    <source>
        <dbReference type="Proteomes" id="UP000832097"/>
    </source>
</evidence>
<dbReference type="SUPFAM" id="SSF48498">
    <property type="entry name" value="Tetracyclin repressor-like, C-terminal domain"/>
    <property type="match status" value="1"/>
</dbReference>
<dbReference type="Proteomes" id="UP000832097">
    <property type="component" value="Chromosome"/>
</dbReference>
<dbReference type="Gene3D" id="1.10.357.10">
    <property type="entry name" value="Tetracycline Repressor, domain 2"/>
    <property type="match status" value="1"/>
</dbReference>
<organism evidence="6 7">
    <name type="scientific">Agromyces larvae</name>
    <dbReference type="NCBI Taxonomy" id="2929802"/>
    <lineage>
        <taxon>Bacteria</taxon>
        <taxon>Bacillati</taxon>
        <taxon>Actinomycetota</taxon>
        <taxon>Actinomycetes</taxon>
        <taxon>Micrococcales</taxon>
        <taxon>Microbacteriaceae</taxon>
        <taxon>Agromyces</taxon>
    </lineage>
</organism>
<dbReference type="SUPFAM" id="SSF46689">
    <property type="entry name" value="Homeodomain-like"/>
    <property type="match status" value="1"/>
</dbReference>
<protein>
    <submittedName>
        <fullName evidence="6">TetR/AcrR family transcriptional regulator</fullName>
    </submittedName>
</protein>
<dbReference type="PRINTS" id="PR00455">
    <property type="entry name" value="HTHTETR"/>
</dbReference>
<dbReference type="RefSeq" id="WP_243554132.1">
    <property type="nucleotide sequence ID" value="NZ_CP094528.1"/>
</dbReference>
<name>A0ABY4BZM0_9MICO</name>
<accession>A0ABY4BZM0</accession>
<keyword evidence="3" id="KW-0804">Transcription</keyword>
<dbReference type="InterPro" id="IPR001647">
    <property type="entry name" value="HTH_TetR"/>
</dbReference>
<sequence length="210" mass="22886">MTTRGKIGLYKISETGQDNATPVILRAAIEEFDEVGFTAASIARIAQRAGVSKSLVSYHFPAKIFLASTVVHLAYPNGVFMGVPRHAVSPLEAIVEATEHVADSVAHTQLARVAIRLHRRKDVRADGSPDRYSGWLARISDYFEEARQLGQIPEDSDVSYHARLLVAGVAGLLSLATDTNDYLTIVDDARAMVQDRISLIWVEGSLQGKA</sequence>
<evidence type="ECO:0000256" key="3">
    <source>
        <dbReference type="ARBA" id="ARBA00023163"/>
    </source>
</evidence>
<dbReference type="Pfam" id="PF00440">
    <property type="entry name" value="TetR_N"/>
    <property type="match status" value="1"/>
</dbReference>